<keyword evidence="6 7" id="KW-0057">Aromatic amino acid biosynthesis</keyword>
<dbReference type="AlphaFoldDB" id="A0A9D1UF29"/>
<keyword evidence="4 7" id="KW-0418">Kinase</keyword>
<comment type="caution">
    <text evidence="7">Lacks conserved residue(s) required for the propagation of feature annotation.</text>
</comment>
<feature type="binding site" evidence="7">
    <location>
        <position position="56"/>
    </location>
    <ligand>
        <name>substrate</name>
    </ligand>
</feature>
<keyword evidence="3 7" id="KW-0547">Nucleotide-binding</keyword>
<dbReference type="GO" id="GO:0000287">
    <property type="term" value="F:magnesium ion binding"/>
    <property type="evidence" value="ECO:0007669"/>
    <property type="project" value="UniProtKB-UniRule"/>
</dbReference>
<feature type="binding site" evidence="7">
    <location>
        <position position="116"/>
    </location>
    <ligand>
        <name>ATP</name>
        <dbReference type="ChEBI" id="CHEBI:30616"/>
    </ligand>
</feature>
<feature type="binding site" evidence="7">
    <location>
        <position position="132"/>
    </location>
    <ligand>
        <name>substrate</name>
    </ligand>
</feature>
<dbReference type="EC" id="2.7.1.71" evidence="7"/>
<protein>
    <recommendedName>
        <fullName evidence="7">Shikimate kinase</fullName>
        <shortName evidence="7">SK</shortName>
        <ecNumber evidence="7">2.7.1.71</ecNumber>
    </recommendedName>
</protein>
<dbReference type="GO" id="GO:0004765">
    <property type="term" value="F:shikimate kinase activity"/>
    <property type="evidence" value="ECO:0007669"/>
    <property type="project" value="UniProtKB-UniRule"/>
</dbReference>
<keyword evidence="2 7" id="KW-0808">Transferase</keyword>
<dbReference type="Proteomes" id="UP000824205">
    <property type="component" value="Unassembled WGS sequence"/>
</dbReference>
<evidence type="ECO:0000256" key="7">
    <source>
        <dbReference type="HAMAP-Rule" id="MF_00109"/>
    </source>
</evidence>
<comment type="catalytic activity">
    <reaction evidence="7">
        <text>shikimate + ATP = 3-phosphoshikimate + ADP + H(+)</text>
        <dbReference type="Rhea" id="RHEA:13121"/>
        <dbReference type="ChEBI" id="CHEBI:15378"/>
        <dbReference type="ChEBI" id="CHEBI:30616"/>
        <dbReference type="ChEBI" id="CHEBI:36208"/>
        <dbReference type="ChEBI" id="CHEBI:145989"/>
        <dbReference type="ChEBI" id="CHEBI:456216"/>
        <dbReference type="EC" id="2.7.1.71"/>
    </reaction>
</comment>
<dbReference type="GO" id="GO:0009073">
    <property type="term" value="P:aromatic amino acid family biosynthetic process"/>
    <property type="evidence" value="ECO:0007669"/>
    <property type="project" value="UniProtKB-KW"/>
</dbReference>
<comment type="subunit">
    <text evidence="7">Monomer.</text>
</comment>
<dbReference type="HAMAP" id="MF_00109">
    <property type="entry name" value="Shikimate_kinase"/>
    <property type="match status" value="1"/>
</dbReference>
<evidence type="ECO:0000256" key="5">
    <source>
        <dbReference type="ARBA" id="ARBA00022840"/>
    </source>
</evidence>
<proteinExistence type="inferred from homology"/>
<dbReference type="InterPro" id="IPR000623">
    <property type="entry name" value="Shikimate_kinase/TSH1"/>
</dbReference>
<evidence type="ECO:0000256" key="4">
    <source>
        <dbReference type="ARBA" id="ARBA00022777"/>
    </source>
</evidence>
<accession>A0A9D1UF29</accession>
<feature type="binding site" evidence="7">
    <location>
        <position position="78"/>
    </location>
    <ligand>
        <name>substrate</name>
    </ligand>
</feature>
<keyword evidence="5 7" id="KW-0067">ATP-binding</keyword>
<keyword evidence="7" id="KW-0460">Magnesium</keyword>
<evidence type="ECO:0000256" key="3">
    <source>
        <dbReference type="ARBA" id="ARBA00022741"/>
    </source>
</evidence>
<dbReference type="InterPro" id="IPR027417">
    <property type="entry name" value="P-loop_NTPase"/>
</dbReference>
<keyword evidence="7" id="KW-0963">Cytoplasm</keyword>
<dbReference type="SUPFAM" id="SSF52540">
    <property type="entry name" value="P-loop containing nucleoside triphosphate hydrolases"/>
    <property type="match status" value="1"/>
</dbReference>
<dbReference type="PRINTS" id="PR01100">
    <property type="entry name" value="SHIKIMTKNASE"/>
</dbReference>
<dbReference type="PANTHER" id="PTHR21087:SF16">
    <property type="entry name" value="SHIKIMATE KINASE 1, CHLOROPLASTIC"/>
    <property type="match status" value="1"/>
</dbReference>
<evidence type="ECO:0000313" key="9">
    <source>
        <dbReference type="Proteomes" id="UP000824205"/>
    </source>
</evidence>
<dbReference type="GO" id="GO:0009423">
    <property type="term" value="P:chorismate biosynthetic process"/>
    <property type="evidence" value="ECO:0007669"/>
    <property type="project" value="UniProtKB-UniRule"/>
</dbReference>
<name>A0A9D1UF29_9FIRM</name>
<comment type="subcellular location">
    <subcellularLocation>
        <location evidence="7">Cytoplasm</location>
    </subcellularLocation>
</comment>
<keyword evidence="7" id="KW-0479">Metal-binding</keyword>
<reference evidence="8" key="2">
    <citation type="submission" date="2021-04" db="EMBL/GenBank/DDBJ databases">
        <authorList>
            <person name="Gilroy R."/>
        </authorList>
    </citation>
    <scope>NUCLEOTIDE SEQUENCE</scope>
    <source>
        <strain evidence="8">421</strain>
    </source>
</reference>
<dbReference type="GO" id="GO:0005524">
    <property type="term" value="F:ATP binding"/>
    <property type="evidence" value="ECO:0007669"/>
    <property type="project" value="UniProtKB-UniRule"/>
</dbReference>
<evidence type="ECO:0000313" key="8">
    <source>
        <dbReference type="EMBL" id="HIW85469.1"/>
    </source>
</evidence>
<keyword evidence="1 7" id="KW-0028">Amino-acid biosynthesis</keyword>
<feature type="binding site" evidence="7">
    <location>
        <position position="32"/>
    </location>
    <ligand>
        <name>substrate</name>
    </ligand>
</feature>
<comment type="cofactor">
    <cofactor evidence="7">
        <name>Mg(2+)</name>
        <dbReference type="ChEBI" id="CHEBI:18420"/>
    </cofactor>
    <text evidence="7">Binds 1 Mg(2+) ion per subunit.</text>
</comment>
<dbReference type="CDD" id="cd00464">
    <property type="entry name" value="SK"/>
    <property type="match status" value="1"/>
</dbReference>
<dbReference type="InterPro" id="IPR031322">
    <property type="entry name" value="Shikimate/glucono_kinase"/>
</dbReference>
<comment type="pathway">
    <text evidence="7">Metabolic intermediate biosynthesis; chorismate biosynthesis; chorismate from D-erythrose 4-phosphate and phosphoenolpyruvate: step 5/7.</text>
</comment>
<dbReference type="GO" id="GO:0008652">
    <property type="term" value="P:amino acid biosynthetic process"/>
    <property type="evidence" value="ECO:0007669"/>
    <property type="project" value="UniProtKB-KW"/>
</dbReference>
<evidence type="ECO:0000256" key="1">
    <source>
        <dbReference type="ARBA" id="ARBA00022605"/>
    </source>
</evidence>
<evidence type="ECO:0000256" key="6">
    <source>
        <dbReference type="ARBA" id="ARBA00023141"/>
    </source>
</evidence>
<gene>
    <name evidence="7" type="primary">aroK</name>
    <name evidence="8" type="ORF">IAA48_03145</name>
</gene>
<reference evidence="8" key="1">
    <citation type="journal article" date="2021" name="PeerJ">
        <title>Extensive microbial diversity within the chicken gut microbiome revealed by metagenomics and culture.</title>
        <authorList>
            <person name="Gilroy R."/>
            <person name="Ravi A."/>
            <person name="Getino M."/>
            <person name="Pursley I."/>
            <person name="Horton D.L."/>
            <person name="Alikhan N.F."/>
            <person name="Baker D."/>
            <person name="Gharbi K."/>
            <person name="Hall N."/>
            <person name="Watson M."/>
            <person name="Adriaenssens E.M."/>
            <person name="Foster-Nyarko E."/>
            <person name="Jarju S."/>
            <person name="Secka A."/>
            <person name="Antonio M."/>
            <person name="Oren A."/>
            <person name="Chaudhuri R.R."/>
            <person name="La Ragione R."/>
            <person name="Hildebrand F."/>
            <person name="Pallen M.J."/>
        </authorList>
    </citation>
    <scope>NUCLEOTIDE SEQUENCE</scope>
    <source>
        <strain evidence="8">421</strain>
    </source>
</reference>
<sequence>MNIALCGFMGAGKTSVGRELAKLSGMEFVDTDELIQQAEGLPVSRIFAEKGEDYFREAEHTMCRRAAQMENAVISTGGGAVTFERNVKALHTGAKIVFIDASFDVICKRVGDASTRPLFKNRKNAKMLFDERRANYLKAADYVVNGNKSVKKVALQILELVK</sequence>
<feature type="binding site" evidence="7">
    <location>
        <begin position="10"/>
        <end position="15"/>
    </location>
    <ligand>
        <name>ATP</name>
        <dbReference type="ChEBI" id="CHEBI:30616"/>
    </ligand>
</feature>
<dbReference type="EMBL" id="DXGE01000012">
    <property type="protein sequence ID" value="HIW85469.1"/>
    <property type="molecule type" value="Genomic_DNA"/>
</dbReference>
<comment type="function">
    <text evidence="7">Catalyzes the specific phosphorylation of the 3-hydroxyl group of shikimic acid using ATP as a cosubstrate.</text>
</comment>
<dbReference type="PANTHER" id="PTHR21087">
    <property type="entry name" value="SHIKIMATE KINASE"/>
    <property type="match status" value="1"/>
</dbReference>
<comment type="similarity">
    <text evidence="7">Belongs to the shikimate kinase family.</text>
</comment>
<comment type="caution">
    <text evidence="8">The sequence shown here is derived from an EMBL/GenBank/DDBJ whole genome shotgun (WGS) entry which is preliminary data.</text>
</comment>
<dbReference type="Pfam" id="PF01202">
    <property type="entry name" value="SKI"/>
    <property type="match status" value="1"/>
</dbReference>
<evidence type="ECO:0000256" key="2">
    <source>
        <dbReference type="ARBA" id="ARBA00022679"/>
    </source>
</evidence>
<dbReference type="Gene3D" id="3.40.50.300">
    <property type="entry name" value="P-loop containing nucleotide triphosphate hydrolases"/>
    <property type="match status" value="1"/>
</dbReference>
<dbReference type="GO" id="GO:0005829">
    <property type="term" value="C:cytosol"/>
    <property type="evidence" value="ECO:0007669"/>
    <property type="project" value="TreeGrafter"/>
</dbReference>
<feature type="binding site" evidence="7">
    <location>
        <position position="14"/>
    </location>
    <ligand>
        <name>Mg(2+)</name>
        <dbReference type="ChEBI" id="CHEBI:18420"/>
    </ligand>
</feature>
<organism evidence="8 9">
    <name type="scientific">Candidatus Eubacterium faecipullorum</name>
    <dbReference type="NCBI Taxonomy" id="2838571"/>
    <lineage>
        <taxon>Bacteria</taxon>
        <taxon>Bacillati</taxon>
        <taxon>Bacillota</taxon>
        <taxon>Clostridia</taxon>
        <taxon>Eubacteriales</taxon>
        <taxon>Eubacteriaceae</taxon>
        <taxon>Eubacterium</taxon>
    </lineage>
</organism>